<dbReference type="OrthoDB" id="1026733at2759"/>
<keyword evidence="4" id="KW-1185">Reference proteome</keyword>
<dbReference type="InterPro" id="IPR006577">
    <property type="entry name" value="UAS"/>
</dbReference>
<dbReference type="PANTHER" id="PTHR23322:SF1">
    <property type="entry name" value="FAS-ASSOCIATED FACTOR 2"/>
    <property type="match status" value="1"/>
</dbReference>
<dbReference type="PANTHER" id="PTHR23322">
    <property type="entry name" value="FAS-ASSOCIATED PROTEIN"/>
    <property type="match status" value="1"/>
</dbReference>
<name>A0A084G6Q8_PSEDA</name>
<dbReference type="GO" id="GO:0005783">
    <property type="term" value="C:endoplasmic reticulum"/>
    <property type="evidence" value="ECO:0007669"/>
    <property type="project" value="TreeGrafter"/>
</dbReference>
<dbReference type="GO" id="GO:0036503">
    <property type="term" value="P:ERAD pathway"/>
    <property type="evidence" value="ECO:0007669"/>
    <property type="project" value="TreeGrafter"/>
</dbReference>
<dbReference type="Proteomes" id="UP000028545">
    <property type="component" value="Unassembled WGS sequence"/>
</dbReference>
<dbReference type="GeneID" id="27724164"/>
<evidence type="ECO:0000259" key="2">
    <source>
        <dbReference type="SMART" id="SM00594"/>
    </source>
</evidence>
<evidence type="ECO:0000313" key="3">
    <source>
        <dbReference type="EMBL" id="KEZ43020.1"/>
    </source>
</evidence>
<feature type="domain" description="UAS" evidence="2">
    <location>
        <begin position="179"/>
        <end position="311"/>
    </location>
</feature>
<dbReference type="InterPro" id="IPR050730">
    <property type="entry name" value="UBX_domain-protein"/>
</dbReference>
<comment type="caution">
    <text evidence="3">The sequence shown here is derived from an EMBL/GenBank/DDBJ whole genome shotgun (WGS) entry which is preliminary data.</text>
</comment>
<organism evidence="3 4">
    <name type="scientific">Pseudallescheria apiosperma</name>
    <name type="common">Scedosporium apiospermum</name>
    <dbReference type="NCBI Taxonomy" id="563466"/>
    <lineage>
        <taxon>Eukaryota</taxon>
        <taxon>Fungi</taxon>
        <taxon>Dikarya</taxon>
        <taxon>Ascomycota</taxon>
        <taxon>Pezizomycotina</taxon>
        <taxon>Sordariomycetes</taxon>
        <taxon>Hypocreomycetidae</taxon>
        <taxon>Microascales</taxon>
        <taxon>Microascaceae</taxon>
        <taxon>Scedosporium</taxon>
    </lineage>
</organism>
<gene>
    <name evidence="3" type="ORF">SAPIO_CDS5092</name>
</gene>
<dbReference type="EMBL" id="JOWA01000097">
    <property type="protein sequence ID" value="KEZ43020.1"/>
    <property type="molecule type" value="Genomic_DNA"/>
</dbReference>
<sequence>MASDVAEQADLAPTQREALDQYIQVTAQDIKDAIPLLQRSEWNIAIAKYFDGEGPDHLAEARAAQQGPAASARFDNLQESLHNSPRTSTSRPREPQPDPAPRIVPQPQRTHRPPFLLTLLFAPFTIGYRVAAVGVRLALYILSFLPHPIRPRLLTNAVVTGFRSSSGRRMLMPADTASRFKREFEEEYGPNELPWFEGGFAQAQDLAKKELKFLLFVLVSPEHDDTESFTKETLLSPEVVSFIRDPSNNIILWGGNVLDSEAYQVSTEYNCTKFPFSALVCLTPKHGSTRMGTVKRLVGSMPPSQYIGELRSAIEKYAPELSAVRNERAARDAARNIRSEQDSAYERSLAVDRERARKRREEQAAAAEAERRAAQEAEEAARRAELREQWRRWRAGTIAPEPAAGTKGTVRIALKFPERAGGERVVRRFDGDTTMEELYAFAECHDLLSSEDGPADRPEGYDHEYEFAIASLMPRQVYEPSETDTMRDVIGASGNLIIEDL</sequence>
<dbReference type="HOGENOM" id="CLU_020031_2_0_1"/>
<feature type="region of interest" description="Disordered" evidence="1">
    <location>
        <begin position="80"/>
        <end position="109"/>
    </location>
</feature>
<dbReference type="InterPro" id="IPR036249">
    <property type="entry name" value="Thioredoxin-like_sf"/>
</dbReference>
<reference evidence="3 4" key="1">
    <citation type="journal article" date="2014" name="Genome Announc.">
        <title>Draft genome sequence of the pathogenic fungus Scedosporium apiospermum.</title>
        <authorList>
            <person name="Vandeputte P."/>
            <person name="Ghamrawi S."/>
            <person name="Rechenmann M."/>
            <person name="Iltis A."/>
            <person name="Giraud S."/>
            <person name="Fleury M."/>
            <person name="Thornton C."/>
            <person name="Delhaes L."/>
            <person name="Meyer W."/>
            <person name="Papon N."/>
            <person name="Bouchara J.P."/>
        </authorList>
    </citation>
    <scope>NUCLEOTIDE SEQUENCE [LARGE SCALE GENOMIC DNA]</scope>
    <source>
        <strain evidence="3 4">IHEM 14462</strain>
    </source>
</reference>
<dbReference type="InterPro" id="IPR029071">
    <property type="entry name" value="Ubiquitin-like_domsf"/>
</dbReference>
<dbReference type="KEGG" id="sapo:SAPIO_CDS5092"/>
<dbReference type="CDD" id="cd01767">
    <property type="entry name" value="UBX"/>
    <property type="match status" value="1"/>
</dbReference>
<dbReference type="SUPFAM" id="SSF54236">
    <property type="entry name" value="Ubiquitin-like"/>
    <property type="match status" value="1"/>
</dbReference>
<accession>A0A084G6Q8</accession>
<dbReference type="Gene3D" id="3.10.20.90">
    <property type="entry name" value="Phosphatidylinositol 3-kinase Catalytic Subunit, Chain A, domain 1"/>
    <property type="match status" value="1"/>
</dbReference>
<evidence type="ECO:0000256" key="1">
    <source>
        <dbReference type="SAM" id="MobiDB-lite"/>
    </source>
</evidence>
<dbReference type="AlphaFoldDB" id="A0A084G6Q8"/>
<feature type="region of interest" description="Disordered" evidence="1">
    <location>
        <begin position="344"/>
        <end position="376"/>
    </location>
</feature>
<feature type="compositionally biased region" description="Polar residues" evidence="1">
    <location>
        <begin position="80"/>
        <end position="90"/>
    </location>
</feature>
<dbReference type="Pfam" id="PF14555">
    <property type="entry name" value="UBA_4"/>
    <property type="match status" value="1"/>
</dbReference>
<dbReference type="SUPFAM" id="SSF52833">
    <property type="entry name" value="Thioredoxin-like"/>
    <property type="match status" value="1"/>
</dbReference>
<dbReference type="GO" id="GO:0043130">
    <property type="term" value="F:ubiquitin binding"/>
    <property type="evidence" value="ECO:0007669"/>
    <property type="project" value="TreeGrafter"/>
</dbReference>
<proteinExistence type="predicted"/>
<dbReference type="SMART" id="SM00594">
    <property type="entry name" value="UAS"/>
    <property type="match status" value="1"/>
</dbReference>
<dbReference type="Gene3D" id="3.40.30.10">
    <property type="entry name" value="Glutaredoxin"/>
    <property type="match status" value="1"/>
</dbReference>
<dbReference type="OMA" id="SHEDTDA"/>
<evidence type="ECO:0000313" key="4">
    <source>
        <dbReference type="Proteomes" id="UP000028545"/>
    </source>
</evidence>
<dbReference type="RefSeq" id="XP_016642819.1">
    <property type="nucleotide sequence ID" value="XM_016787488.1"/>
</dbReference>
<protein>
    <submittedName>
        <fullName evidence="3">UBX domain-containing protein</fullName>
    </submittedName>
</protein>
<dbReference type="VEuPathDB" id="FungiDB:SAPIO_CDS5092"/>